<dbReference type="AlphaFoldDB" id="A0A7S1LP92"/>
<organism evidence="7">
    <name type="scientific">Neobodo designis</name>
    <name type="common">Flagellated protozoan</name>
    <name type="synonym">Bodo designis</name>
    <dbReference type="NCBI Taxonomy" id="312471"/>
    <lineage>
        <taxon>Eukaryota</taxon>
        <taxon>Discoba</taxon>
        <taxon>Euglenozoa</taxon>
        <taxon>Kinetoplastea</taxon>
        <taxon>Metakinetoplastina</taxon>
        <taxon>Neobodonida</taxon>
        <taxon>Neobodo</taxon>
    </lineage>
</organism>
<evidence type="ECO:0000256" key="4">
    <source>
        <dbReference type="ARBA" id="ARBA00022927"/>
    </source>
</evidence>
<dbReference type="GO" id="GO:0042147">
    <property type="term" value="P:retrograde transport, endosome to Golgi"/>
    <property type="evidence" value="ECO:0007669"/>
    <property type="project" value="InterPro"/>
</dbReference>
<dbReference type="Pfam" id="PF03635">
    <property type="entry name" value="Vps35"/>
    <property type="match status" value="1"/>
</dbReference>
<keyword evidence="3 6" id="KW-0813">Transport</keyword>
<name>A0A7S1LP92_NEODS</name>
<dbReference type="InterPro" id="IPR042491">
    <property type="entry name" value="Vps35_C"/>
</dbReference>
<comment type="function">
    <text evidence="6">Plays a role in vesicular protein sorting.</text>
</comment>
<evidence type="ECO:0000313" key="7">
    <source>
        <dbReference type="EMBL" id="CAD9109694.1"/>
    </source>
</evidence>
<protein>
    <recommendedName>
        <fullName evidence="6">Vacuolar protein sorting-associated protein 35</fullName>
    </recommendedName>
</protein>
<keyword evidence="4 6" id="KW-0653">Protein transport</keyword>
<dbReference type="PIRSF" id="PIRSF009375">
    <property type="entry name" value="Retromer_Vps35"/>
    <property type="match status" value="1"/>
</dbReference>
<dbReference type="GO" id="GO:0030906">
    <property type="term" value="C:retromer, cargo-selective complex"/>
    <property type="evidence" value="ECO:0007669"/>
    <property type="project" value="InterPro"/>
</dbReference>
<evidence type="ECO:0000256" key="6">
    <source>
        <dbReference type="PIRNR" id="PIRNR009375"/>
    </source>
</evidence>
<accession>A0A7S1LP92</accession>
<gene>
    <name evidence="7" type="ORF">NDES1114_LOCUS11544</name>
</gene>
<dbReference type="GO" id="GO:0005770">
    <property type="term" value="C:late endosome"/>
    <property type="evidence" value="ECO:0007669"/>
    <property type="project" value="TreeGrafter"/>
</dbReference>
<dbReference type="EMBL" id="HBGF01017562">
    <property type="protein sequence ID" value="CAD9109694.1"/>
    <property type="molecule type" value="Transcribed_RNA"/>
</dbReference>
<dbReference type="GO" id="GO:0005829">
    <property type="term" value="C:cytosol"/>
    <property type="evidence" value="ECO:0007669"/>
    <property type="project" value="GOC"/>
</dbReference>
<sequence>MLAELRTSMLTPQYYYELYMRVFNEMQPLEAFFYEEVRSGRQQVENLYATVQHAGNIVPRLMLLITIGSVYIKSQAAPAKDILQDLIEMVKGVQHPTRGLFVRHYLSTLLKNKLPDVDNEYEGTGGTVIDSATFVLRNFREMAWLWYRMETKSNVRDKRQRDRERSDLRLLIGFNLVRLSQLDGIDKAMYQDRILPVVLQIILDFKEPIQQQYLLEVVVQVFPDEFHLATLKSLLEAVTGVVSGVNVQSVLGPLMERLGNYVVSVREGTTEATLTKKEEKMITKMFALFQEKISELVNQHSQQSFPPVAFMETAFALMKLTLRAYPDAHDRVDGVLGLVHQYFSQTGSVDDASAKVLRKALDFAIAEIGDINTVLDFENYVSVIGLLSFARRREVGKGLVEKAATLGVKIDTAERVGKLFEIISPMVKDVDDTPANKEDIYTIDVEEEFIEEQHVVCKALHLVDSPDLKELNRLYSAMRRELGKGGPERMRYTLKAMSSLYIRLALRVKKAEVNGETPGVSVAKLFNYLYTGDGGGILEHLASQVPVEAFHMFLTAANAADTCDQHELETCYNLYASAFQLYEENGGSTKLQLQMLNAMISSLSALRTMPEDRYDTLASKLCQYSSKLVHKPDQSRMVMLCSHMFWKKALSEDLHKKASECLSRALKLADNVPAGLQFGLFAEILNHYAYYYNAQMPQATPKTVNAVVAMNRDAIESTEDKTSETFKTAKRFYSNTRAAISQRAAAGDERWGLIEV</sequence>
<dbReference type="PANTHER" id="PTHR11099:SF0">
    <property type="entry name" value="VACUOLAR PROTEIN SORTING-ASSOCIATED PROTEIN 35"/>
    <property type="match status" value="1"/>
</dbReference>
<comment type="subcellular location">
    <subcellularLocation>
        <location evidence="1">Membrane</location>
        <topology evidence="1">Peripheral membrane protein</topology>
    </subcellularLocation>
</comment>
<evidence type="ECO:0000256" key="5">
    <source>
        <dbReference type="ARBA" id="ARBA00023136"/>
    </source>
</evidence>
<evidence type="ECO:0000256" key="3">
    <source>
        <dbReference type="ARBA" id="ARBA00022448"/>
    </source>
</evidence>
<proteinExistence type="inferred from homology"/>
<dbReference type="Gene3D" id="1.25.40.660">
    <property type="entry name" value="Vacuolar protein sorting-associated protein 35, helical subcomplex Vps35-C"/>
    <property type="match status" value="1"/>
</dbReference>
<comment type="similarity">
    <text evidence="2 6">Belongs to the VPS35 family.</text>
</comment>
<dbReference type="PANTHER" id="PTHR11099">
    <property type="entry name" value="VACUOLAR SORTING PROTEIN 35"/>
    <property type="match status" value="1"/>
</dbReference>
<reference evidence="7" key="1">
    <citation type="submission" date="2021-01" db="EMBL/GenBank/DDBJ databases">
        <authorList>
            <person name="Corre E."/>
            <person name="Pelletier E."/>
            <person name="Niang G."/>
            <person name="Scheremetjew M."/>
            <person name="Finn R."/>
            <person name="Kale V."/>
            <person name="Holt S."/>
            <person name="Cochrane G."/>
            <person name="Meng A."/>
            <person name="Brown T."/>
            <person name="Cohen L."/>
        </authorList>
    </citation>
    <scope>NUCLEOTIDE SEQUENCE</scope>
    <source>
        <strain evidence="7">CCAP 1951/1</strain>
    </source>
</reference>
<dbReference type="InterPro" id="IPR005378">
    <property type="entry name" value="Vps35"/>
</dbReference>
<evidence type="ECO:0000256" key="2">
    <source>
        <dbReference type="ARBA" id="ARBA00006536"/>
    </source>
</evidence>
<evidence type="ECO:0000256" key="1">
    <source>
        <dbReference type="ARBA" id="ARBA00004170"/>
    </source>
</evidence>
<keyword evidence="5" id="KW-0472">Membrane</keyword>
<dbReference type="GO" id="GO:0006886">
    <property type="term" value="P:intracellular protein transport"/>
    <property type="evidence" value="ECO:0007669"/>
    <property type="project" value="TreeGrafter"/>
</dbReference>